<dbReference type="InterPro" id="IPR029058">
    <property type="entry name" value="AB_hydrolase_fold"/>
</dbReference>
<reference evidence="2" key="1">
    <citation type="submission" date="2016-02" db="EMBL/GenBank/DDBJ databases">
        <authorList>
            <person name="Holder M.E."/>
            <person name="Ajami N.J."/>
            <person name="Petrosino J.F."/>
        </authorList>
    </citation>
    <scope>NUCLEOTIDE SEQUENCE [LARGE SCALE GENOMIC DNA]</scope>
    <source>
        <strain evidence="2">CCUG 36733</strain>
    </source>
</reference>
<dbReference type="KEGG" id="ard:AXF14_05830"/>
<protein>
    <submittedName>
        <fullName evidence="1">Alpha/beta hydrolase</fullName>
    </submittedName>
</protein>
<dbReference type="SUPFAM" id="SSF53474">
    <property type="entry name" value="alpha/beta-Hydrolases"/>
    <property type="match status" value="1"/>
</dbReference>
<organism evidence="1 2">
    <name type="scientific">Actinomyces radicidentis</name>
    <dbReference type="NCBI Taxonomy" id="111015"/>
    <lineage>
        <taxon>Bacteria</taxon>
        <taxon>Bacillati</taxon>
        <taxon>Actinomycetota</taxon>
        <taxon>Actinomycetes</taxon>
        <taxon>Actinomycetales</taxon>
        <taxon>Actinomycetaceae</taxon>
        <taxon>Actinomyces</taxon>
    </lineage>
</organism>
<dbReference type="GO" id="GO:0016787">
    <property type="term" value="F:hydrolase activity"/>
    <property type="evidence" value="ECO:0007669"/>
    <property type="project" value="UniProtKB-KW"/>
</dbReference>
<sequence length="274" mass="29673">MTELRIDTTRGVSLAATMLLPDGADPVDLEAVDALLAAGSPVPHRREGVVILCHDFLTDRHGLSHRLDLISAAYREAGLATLQFDFSGLGDSEDDVITLAGEVEDLQAVSGWLDEHGWRRQAVHANGFGATAALLARPERVLTAVLVGAVVGPQSILWENVFSPDQLDELDRHGLTRLVDDNPNAREWNVLSKQTLADVSLQKVETTMKDLPWQVLMLHGALTDEFPDTASAAAEGFALLRDGSRLVQVHADDVDAAQAEVARLGTAWVAQRLR</sequence>
<dbReference type="RefSeq" id="WP_067941610.1">
    <property type="nucleotide sequence ID" value="NZ_CP014228.1"/>
</dbReference>
<accession>A0A0X8JEK4</accession>
<evidence type="ECO:0000313" key="2">
    <source>
        <dbReference type="Proteomes" id="UP000065220"/>
    </source>
</evidence>
<dbReference type="AlphaFoldDB" id="A0A0X8JEK4"/>
<name>A0A0X8JEK4_ACTRD</name>
<dbReference type="OrthoDB" id="9780269at2"/>
<keyword evidence="2" id="KW-1185">Reference proteome</keyword>
<evidence type="ECO:0000313" key="1">
    <source>
        <dbReference type="EMBL" id="AMD87194.1"/>
    </source>
</evidence>
<dbReference type="STRING" id="111015.AXF14_05830"/>
<gene>
    <name evidence="1" type="ORF">AXF14_05830</name>
</gene>
<dbReference type="Gene3D" id="3.40.50.1820">
    <property type="entry name" value="alpha/beta hydrolase"/>
    <property type="match status" value="1"/>
</dbReference>
<proteinExistence type="predicted"/>
<dbReference type="Proteomes" id="UP000065220">
    <property type="component" value="Chromosome"/>
</dbReference>
<keyword evidence="1" id="KW-0378">Hydrolase</keyword>
<dbReference type="EMBL" id="CP014228">
    <property type="protein sequence ID" value="AMD87194.1"/>
    <property type="molecule type" value="Genomic_DNA"/>
</dbReference>